<evidence type="ECO:0000313" key="4">
    <source>
        <dbReference type="Proteomes" id="UP000241426"/>
    </source>
</evidence>
<dbReference type="RefSeq" id="WP_036788882.1">
    <property type="nucleotide sequence ID" value="NZ_JAUZMV010000001.1"/>
</dbReference>
<evidence type="ECO:0000256" key="2">
    <source>
        <dbReference type="ARBA" id="ARBA00023125"/>
    </source>
</evidence>
<dbReference type="PROSITE" id="PS00622">
    <property type="entry name" value="HTH_LUXR_1"/>
    <property type="match status" value="1"/>
</dbReference>
<dbReference type="GeneID" id="29942924"/>
<dbReference type="Gene3D" id="3.40.50.2300">
    <property type="match status" value="1"/>
</dbReference>
<dbReference type="eggNOG" id="COG2197">
    <property type="taxonomic scope" value="Bacteria"/>
</dbReference>
<evidence type="ECO:0000256" key="1">
    <source>
        <dbReference type="ARBA" id="ARBA00022553"/>
    </source>
</evidence>
<dbReference type="CDD" id="cd06170">
    <property type="entry name" value="LuxR_C_like"/>
    <property type="match status" value="1"/>
</dbReference>
<dbReference type="Pfam" id="PF00072">
    <property type="entry name" value="Response_reg"/>
    <property type="match status" value="1"/>
</dbReference>
<sequence length="209" mass="23083">MDVPYTIVIADDHPLFRNALLQSIQMAISGANLLEADSQDSLFSLLEKNGDIDLLLLDLKMPGSNGMSGLIQVRQQYPELAIVVISASEEDQVVQQVYNHGAFGFIPKSSEMPTLLAALKQILNGEPYFPTTISHNNHHQQLSAKIAALTPQQYKVSTMLTEGLLNKQIAYELSVSEATIKAHMTAIFRKLEVKNRTQAVILLQQLAIN</sequence>
<protein>
    <submittedName>
        <fullName evidence="3">DNA-binding response regulator</fullName>
    </submittedName>
</protein>
<dbReference type="InterPro" id="IPR000792">
    <property type="entry name" value="Tscrpt_reg_LuxR_C"/>
</dbReference>
<dbReference type="Pfam" id="PF00196">
    <property type="entry name" value="GerE"/>
    <property type="match status" value="1"/>
</dbReference>
<dbReference type="InterPro" id="IPR058245">
    <property type="entry name" value="NreC/VraR/RcsB-like_REC"/>
</dbReference>
<dbReference type="PROSITE" id="PS50110">
    <property type="entry name" value="RESPONSE_REGULATORY"/>
    <property type="match status" value="1"/>
</dbReference>
<organism evidence="3 4">
    <name type="scientific">Photobacterium kishitanii</name>
    <dbReference type="NCBI Taxonomy" id="318456"/>
    <lineage>
        <taxon>Bacteria</taxon>
        <taxon>Pseudomonadati</taxon>
        <taxon>Pseudomonadota</taxon>
        <taxon>Gammaproteobacteria</taxon>
        <taxon>Vibrionales</taxon>
        <taxon>Vibrionaceae</taxon>
        <taxon>Photobacterium</taxon>
    </lineage>
</organism>
<dbReference type="InterPro" id="IPR001789">
    <property type="entry name" value="Sig_transdc_resp-reg_receiver"/>
</dbReference>
<dbReference type="CDD" id="cd17535">
    <property type="entry name" value="REC_NarL-like"/>
    <property type="match status" value="1"/>
</dbReference>
<dbReference type="PROSITE" id="PS50043">
    <property type="entry name" value="HTH_LUXR_2"/>
    <property type="match status" value="1"/>
</dbReference>
<dbReference type="InterPro" id="IPR051015">
    <property type="entry name" value="EvgA-like"/>
</dbReference>
<proteinExistence type="predicted"/>
<keyword evidence="1" id="KW-0597">Phosphoprotein</keyword>
<dbReference type="PRINTS" id="PR00038">
    <property type="entry name" value="HTHLUXR"/>
</dbReference>
<keyword evidence="2 3" id="KW-0238">DNA-binding</keyword>
<gene>
    <name evidence="3" type="ORF">C9J27_19605</name>
</gene>
<dbReference type="AlphaFoldDB" id="A0A0B7JGT3"/>
<dbReference type="InterPro" id="IPR016032">
    <property type="entry name" value="Sig_transdc_resp-reg_C-effctor"/>
</dbReference>
<dbReference type="SUPFAM" id="SSF46894">
    <property type="entry name" value="C-terminal effector domain of the bipartite response regulators"/>
    <property type="match status" value="1"/>
</dbReference>
<dbReference type="GO" id="GO:0000160">
    <property type="term" value="P:phosphorelay signal transduction system"/>
    <property type="evidence" value="ECO:0007669"/>
    <property type="project" value="InterPro"/>
</dbReference>
<accession>A0A2T3KDH4</accession>
<dbReference type="Proteomes" id="UP000241426">
    <property type="component" value="Unassembled WGS sequence"/>
</dbReference>
<dbReference type="SUPFAM" id="SSF52172">
    <property type="entry name" value="CheY-like"/>
    <property type="match status" value="1"/>
</dbReference>
<dbReference type="SMART" id="SM00421">
    <property type="entry name" value="HTH_LUXR"/>
    <property type="match status" value="1"/>
</dbReference>
<dbReference type="GO" id="GO:0003677">
    <property type="term" value="F:DNA binding"/>
    <property type="evidence" value="ECO:0007669"/>
    <property type="project" value="UniProtKB-KW"/>
</dbReference>
<name>A0A0B7JGT3_9GAMM</name>
<dbReference type="GO" id="GO:0006355">
    <property type="term" value="P:regulation of DNA-templated transcription"/>
    <property type="evidence" value="ECO:0007669"/>
    <property type="project" value="InterPro"/>
</dbReference>
<dbReference type="EMBL" id="PYNF01000023">
    <property type="protein sequence ID" value="PSU94559.1"/>
    <property type="molecule type" value="Genomic_DNA"/>
</dbReference>
<reference evidence="3 4" key="1">
    <citation type="submission" date="2018-01" db="EMBL/GenBank/DDBJ databases">
        <title>Whole genome sequencing of Histamine producing bacteria.</title>
        <authorList>
            <person name="Butler K."/>
        </authorList>
    </citation>
    <scope>NUCLEOTIDE SEQUENCE [LARGE SCALE GENOMIC DNA]</scope>
    <source>
        <strain evidence="3 4">FS-7.2</strain>
    </source>
</reference>
<comment type="caution">
    <text evidence="3">The sequence shown here is derived from an EMBL/GenBank/DDBJ whole genome shotgun (WGS) entry which is preliminary data.</text>
</comment>
<evidence type="ECO:0000313" key="3">
    <source>
        <dbReference type="EMBL" id="PSU94559.1"/>
    </source>
</evidence>
<dbReference type="SMART" id="SM00448">
    <property type="entry name" value="REC"/>
    <property type="match status" value="1"/>
</dbReference>
<dbReference type="InterPro" id="IPR011006">
    <property type="entry name" value="CheY-like_superfamily"/>
</dbReference>
<accession>A0A0B7JGT3</accession>
<dbReference type="PANTHER" id="PTHR45566:SF1">
    <property type="entry name" value="HTH-TYPE TRANSCRIPTIONAL REGULATOR YHJB-RELATED"/>
    <property type="match status" value="1"/>
</dbReference>
<dbReference type="PANTHER" id="PTHR45566">
    <property type="entry name" value="HTH-TYPE TRANSCRIPTIONAL REGULATOR YHJB-RELATED"/>
    <property type="match status" value="1"/>
</dbReference>